<reference evidence="8" key="1">
    <citation type="submission" date="2025-08" db="UniProtKB">
        <authorList>
            <consortium name="RefSeq"/>
        </authorList>
    </citation>
    <scope>IDENTIFICATION</scope>
    <source>
        <tissue evidence="8">Testes</tissue>
    </source>
</reference>
<evidence type="ECO:0000256" key="1">
    <source>
        <dbReference type="ARBA" id="ARBA00005964"/>
    </source>
</evidence>
<accession>A0ABM0GL12</accession>
<evidence type="ECO:0000256" key="4">
    <source>
        <dbReference type="ARBA" id="ARBA00023157"/>
    </source>
</evidence>
<keyword evidence="3 5" id="KW-0378">Hydrolase</keyword>
<dbReference type="GeneID" id="100377611"/>
<dbReference type="EC" id="3.1.1.-" evidence="5"/>
<organism evidence="7 8">
    <name type="scientific">Saccoglossus kowalevskii</name>
    <name type="common">Acorn worm</name>
    <dbReference type="NCBI Taxonomy" id="10224"/>
    <lineage>
        <taxon>Eukaryota</taxon>
        <taxon>Metazoa</taxon>
        <taxon>Hemichordata</taxon>
        <taxon>Enteropneusta</taxon>
        <taxon>Harrimaniidae</taxon>
        <taxon>Saccoglossus</taxon>
    </lineage>
</organism>
<feature type="domain" description="Carboxylesterase type B" evidence="6">
    <location>
        <begin position="1"/>
        <end position="349"/>
    </location>
</feature>
<dbReference type="InterPro" id="IPR029058">
    <property type="entry name" value="AB_hydrolase_fold"/>
</dbReference>
<dbReference type="PANTHER" id="PTHR43918">
    <property type="entry name" value="ACETYLCHOLINESTERASE"/>
    <property type="match status" value="1"/>
</dbReference>
<dbReference type="Pfam" id="PF00135">
    <property type="entry name" value="COesterase"/>
    <property type="match status" value="1"/>
</dbReference>
<name>A0ABM0GL12_SACKO</name>
<evidence type="ECO:0000313" key="8">
    <source>
        <dbReference type="RefSeq" id="XP_002732249.2"/>
    </source>
</evidence>
<evidence type="ECO:0000259" key="6">
    <source>
        <dbReference type="Pfam" id="PF00135"/>
    </source>
</evidence>
<evidence type="ECO:0000256" key="3">
    <source>
        <dbReference type="ARBA" id="ARBA00022801"/>
    </source>
</evidence>
<keyword evidence="4" id="KW-1015">Disulfide bond</keyword>
<keyword evidence="2" id="KW-0719">Serine esterase</keyword>
<protein>
    <recommendedName>
        <fullName evidence="5">Carboxylic ester hydrolase</fullName>
        <ecNumber evidence="5">3.1.1.-</ecNumber>
    </recommendedName>
</protein>
<dbReference type="InterPro" id="IPR050654">
    <property type="entry name" value="AChE-related_enzymes"/>
</dbReference>
<gene>
    <name evidence="8" type="primary">LOC100377611</name>
</gene>
<evidence type="ECO:0000313" key="7">
    <source>
        <dbReference type="Proteomes" id="UP000694865"/>
    </source>
</evidence>
<dbReference type="InterPro" id="IPR002018">
    <property type="entry name" value="CarbesteraseB"/>
</dbReference>
<evidence type="ECO:0000256" key="5">
    <source>
        <dbReference type="RuleBase" id="RU361235"/>
    </source>
</evidence>
<feature type="non-terminal residue" evidence="8">
    <location>
        <position position="361"/>
    </location>
</feature>
<sequence length="361" mass="41079">MYDQVLALKWVKSNIGAFGGDPNMVTIFGESAGAASVGLHLLSPLSEPLFNRAILQSGAPDANWAVMTHAQSRQRSETLGLSHGCDDFEDRDFVDCLRCIPADTLSANEWVTGNFNEFPWVPVVDNKFLTDEPKRLIRNGHFKKASIMAGVNGDEGTYFILYQIPGYEIDTPSYQTYDNYLGNVDVVNYDLNMCSRSAIKDHYSHWNMLYDSVANRDALDDVVGDRQFICPTVDFAHKYAQENVNVYTYKLDIRDSQNPWPQWMGIMHGDDIQFVFGMPLNPANGYTDEEVELSENIMAYWANFAKSGNPNKGQLVPYWPRQTAQGRQYLRFPTFESDSGLRKEDCQLWSELIPLLERDER</sequence>
<dbReference type="PRINTS" id="PR00878">
    <property type="entry name" value="CHOLNESTRASE"/>
</dbReference>
<dbReference type="InterPro" id="IPR019826">
    <property type="entry name" value="Carboxylesterase_B_AS"/>
</dbReference>
<dbReference type="PROSITE" id="PS00122">
    <property type="entry name" value="CARBOXYLESTERASE_B_1"/>
    <property type="match status" value="1"/>
</dbReference>
<keyword evidence="7" id="KW-1185">Reference proteome</keyword>
<dbReference type="PANTHER" id="PTHR43918:SF12">
    <property type="entry name" value="ACETYLCHOLINESTERASE 1"/>
    <property type="match status" value="1"/>
</dbReference>
<dbReference type="Gene3D" id="3.40.50.1820">
    <property type="entry name" value="alpha/beta hydrolase"/>
    <property type="match status" value="1"/>
</dbReference>
<evidence type="ECO:0000256" key="2">
    <source>
        <dbReference type="ARBA" id="ARBA00022487"/>
    </source>
</evidence>
<proteinExistence type="inferred from homology"/>
<dbReference type="RefSeq" id="XP_002732249.2">
    <property type="nucleotide sequence ID" value="XM_002732203.2"/>
</dbReference>
<comment type="similarity">
    <text evidence="1 5">Belongs to the type-B carboxylesterase/lipase family.</text>
</comment>
<dbReference type="InterPro" id="IPR000997">
    <property type="entry name" value="Cholinesterase"/>
</dbReference>
<dbReference type="Proteomes" id="UP000694865">
    <property type="component" value="Unplaced"/>
</dbReference>
<dbReference type="SUPFAM" id="SSF53474">
    <property type="entry name" value="alpha/beta-Hydrolases"/>
    <property type="match status" value="1"/>
</dbReference>